<dbReference type="Proteomes" id="UP000030710">
    <property type="component" value="Unassembled WGS sequence"/>
</dbReference>
<accession>U1NF40</accession>
<dbReference type="AlphaFoldDB" id="U1NF40"/>
<name>U1NF40_9EURY</name>
<dbReference type="HOGENOM" id="CLU_2875030_0_0_2"/>
<protein>
    <submittedName>
        <fullName evidence="1">Uncharacterized protein</fullName>
    </submittedName>
</protein>
<reference evidence="1 2" key="1">
    <citation type="journal article" date="2013" name="PLoS ONE">
        <title>Assembly-driven community genomics of a hypersaline microbial ecosystem.</title>
        <authorList>
            <person name="Podell S."/>
            <person name="Ugalde J.A."/>
            <person name="Narasingarao P."/>
            <person name="Banfield J.F."/>
            <person name="Heidelberg K.B."/>
            <person name="Allen E.E."/>
        </authorList>
    </citation>
    <scope>NUCLEOTIDE SEQUENCE [LARGE SCALE GENOMIC DNA]</scope>
    <source>
        <strain evidence="2">J07HQW2</strain>
    </source>
</reference>
<gene>
    <name evidence="1" type="ORF">J07HQW2_01833</name>
</gene>
<sequence length="63" mass="7707">MYRLSYVHVNTIDSINMYYPVLFLDWCRYDRIMYTYSQPDSYQLVCDMELSNQLYNNSVTIRS</sequence>
<proteinExistence type="predicted"/>
<organism evidence="1 2">
    <name type="scientific">Haloquadratum walsbyi J07HQW2</name>
    <dbReference type="NCBI Taxonomy" id="1238425"/>
    <lineage>
        <taxon>Archaea</taxon>
        <taxon>Methanobacteriati</taxon>
        <taxon>Methanobacteriota</taxon>
        <taxon>Stenosarchaea group</taxon>
        <taxon>Halobacteria</taxon>
        <taxon>Halobacteriales</taxon>
        <taxon>Haloferacaceae</taxon>
        <taxon>Haloquadratum</taxon>
    </lineage>
</organism>
<evidence type="ECO:0000313" key="1">
    <source>
        <dbReference type="EMBL" id="ERG95378.1"/>
    </source>
</evidence>
<dbReference type="EMBL" id="KE356561">
    <property type="protein sequence ID" value="ERG95378.1"/>
    <property type="molecule type" value="Genomic_DNA"/>
</dbReference>
<evidence type="ECO:0000313" key="2">
    <source>
        <dbReference type="Proteomes" id="UP000030710"/>
    </source>
</evidence>